<dbReference type="EMBL" id="GBXM01059148">
    <property type="protein sequence ID" value="JAH49429.1"/>
    <property type="molecule type" value="Transcribed_RNA"/>
</dbReference>
<reference evidence="1" key="1">
    <citation type="submission" date="2014-11" db="EMBL/GenBank/DDBJ databases">
        <authorList>
            <person name="Amaro Gonzalez C."/>
        </authorList>
    </citation>
    <scope>NUCLEOTIDE SEQUENCE</scope>
</reference>
<organism evidence="1">
    <name type="scientific">Anguilla anguilla</name>
    <name type="common">European freshwater eel</name>
    <name type="synonym">Muraena anguilla</name>
    <dbReference type="NCBI Taxonomy" id="7936"/>
    <lineage>
        <taxon>Eukaryota</taxon>
        <taxon>Metazoa</taxon>
        <taxon>Chordata</taxon>
        <taxon>Craniata</taxon>
        <taxon>Vertebrata</taxon>
        <taxon>Euteleostomi</taxon>
        <taxon>Actinopterygii</taxon>
        <taxon>Neopterygii</taxon>
        <taxon>Teleostei</taxon>
        <taxon>Anguilliformes</taxon>
        <taxon>Anguillidae</taxon>
        <taxon>Anguilla</taxon>
    </lineage>
</organism>
<protein>
    <submittedName>
        <fullName evidence="1">Uncharacterized protein</fullName>
    </submittedName>
</protein>
<proteinExistence type="predicted"/>
<reference evidence="1" key="2">
    <citation type="journal article" date="2015" name="Fish Shellfish Immunol.">
        <title>Early steps in the European eel (Anguilla anguilla)-Vibrio vulnificus interaction in the gills: Role of the RtxA13 toxin.</title>
        <authorList>
            <person name="Callol A."/>
            <person name="Pajuelo D."/>
            <person name="Ebbesson L."/>
            <person name="Teles M."/>
            <person name="MacKenzie S."/>
            <person name="Amaro C."/>
        </authorList>
    </citation>
    <scope>NUCLEOTIDE SEQUENCE</scope>
</reference>
<name>A0A0E9T704_ANGAN</name>
<sequence>MRYSSIKNSQF</sequence>
<evidence type="ECO:0000313" key="1">
    <source>
        <dbReference type="EMBL" id="JAH49429.1"/>
    </source>
</evidence>
<accession>A0A0E9T704</accession>